<evidence type="ECO:0000256" key="1">
    <source>
        <dbReference type="SAM" id="MobiDB-lite"/>
    </source>
</evidence>
<keyword evidence="3" id="KW-1185">Reference proteome</keyword>
<feature type="region of interest" description="Disordered" evidence="1">
    <location>
        <begin position="94"/>
        <end position="120"/>
    </location>
</feature>
<accession>A0A1S1RHZ8</accession>
<name>A0A1S1RHZ8_9ACTN</name>
<dbReference type="AlphaFoldDB" id="A0A1S1RHZ8"/>
<sequence length="120" mass="12731">MTPQVTGDELWHTAAGSTIHPCTVRAPVAIVHVDSARAQIHPRAGAEQAVSVALGGTLTGPAVALPRVLARLVAAGVVMVLPADVAARVRLHAATGRPLRSRRSEHGHELRRLSRRRANR</sequence>
<protein>
    <submittedName>
        <fullName evidence="2">Uncharacterized protein</fullName>
    </submittedName>
</protein>
<proteinExistence type="predicted"/>
<organism evidence="2 3">
    <name type="scientific">Parafrankia soli</name>
    <dbReference type="NCBI Taxonomy" id="2599596"/>
    <lineage>
        <taxon>Bacteria</taxon>
        <taxon>Bacillati</taxon>
        <taxon>Actinomycetota</taxon>
        <taxon>Actinomycetes</taxon>
        <taxon>Frankiales</taxon>
        <taxon>Frankiaceae</taxon>
        <taxon>Parafrankia</taxon>
    </lineage>
</organism>
<gene>
    <name evidence="2" type="ORF">BBK14_09530</name>
</gene>
<dbReference type="EMBL" id="MAXA01000014">
    <property type="protein sequence ID" value="OHV45005.1"/>
    <property type="molecule type" value="Genomic_DNA"/>
</dbReference>
<feature type="compositionally biased region" description="Basic and acidic residues" evidence="1">
    <location>
        <begin position="102"/>
        <end position="112"/>
    </location>
</feature>
<reference evidence="3" key="1">
    <citation type="submission" date="2016-07" db="EMBL/GenBank/DDBJ databases">
        <title>Frankia sp. NRRL B-16219 Genome sequencing.</title>
        <authorList>
            <person name="Ghodhbane-Gtari F."/>
            <person name="Swanson E."/>
            <person name="Gueddou A."/>
            <person name="Louati M."/>
            <person name="Nouioui I."/>
            <person name="Hezbri K."/>
            <person name="Abebe-Akele F."/>
            <person name="Simpson S."/>
            <person name="Morris K."/>
            <person name="Thomas K."/>
            <person name="Gtari M."/>
            <person name="Tisa L.S."/>
        </authorList>
    </citation>
    <scope>NUCLEOTIDE SEQUENCE [LARGE SCALE GENOMIC DNA]</scope>
    <source>
        <strain evidence="3">NRRL B-16219</strain>
    </source>
</reference>
<evidence type="ECO:0000313" key="3">
    <source>
        <dbReference type="Proteomes" id="UP000179769"/>
    </source>
</evidence>
<dbReference type="RefSeq" id="WP_071059697.1">
    <property type="nucleotide sequence ID" value="NZ_MAXA01000014.1"/>
</dbReference>
<evidence type="ECO:0000313" key="2">
    <source>
        <dbReference type="EMBL" id="OHV45005.1"/>
    </source>
</evidence>
<dbReference type="Proteomes" id="UP000179769">
    <property type="component" value="Unassembled WGS sequence"/>
</dbReference>
<comment type="caution">
    <text evidence="2">The sequence shown here is derived from an EMBL/GenBank/DDBJ whole genome shotgun (WGS) entry which is preliminary data.</text>
</comment>